<dbReference type="Gene3D" id="3.30.70.270">
    <property type="match status" value="1"/>
</dbReference>
<name>A0AA40HYC5_CNENI</name>
<evidence type="ECO:0000313" key="4">
    <source>
        <dbReference type="Proteomes" id="UP001177744"/>
    </source>
</evidence>
<dbReference type="Proteomes" id="UP001177744">
    <property type="component" value="Unassembled WGS sequence"/>
</dbReference>
<protein>
    <recommendedName>
        <fullName evidence="2">Reverse transcriptase domain-containing protein</fullName>
    </recommendedName>
</protein>
<proteinExistence type="inferred from homology"/>
<dbReference type="PANTHER" id="PTHR33064:SF36">
    <property type="entry name" value="CCHC-TYPE DOMAIN-CONTAINING PROTEIN"/>
    <property type="match status" value="1"/>
</dbReference>
<dbReference type="InterPro" id="IPR051320">
    <property type="entry name" value="Viral_Replic_Matur_Polypro"/>
</dbReference>
<gene>
    <name evidence="3" type="ORF">QTO34_018160</name>
</gene>
<sequence length="130" mass="14577">MPVSVEHPFAPVMKPGTNDYCLAQDLRVINEAIVTLHSALPNPYTLLVLIPFEAGWFTSSNSQPLFAFEWENPITGTKEQFTWTIFPQGFKNSPILFSGALAPDLARFLEWDLECVLLQYVDDLLLASST</sequence>
<dbReference type="Pfam" id="PF00078">
    <property type="entry name" value="RVT_1"/>
    <property type="match status" value="1"/>
</dbReference>
<dbReference type="AlphaFoldDB" id="A0AA40HYC5"/>
<dbReference type="EMBL" id="JAULJE010000008">
    <property type="protein sequence ID" value="KAK1339607.1"/>
    <property type="molecule type" value="Genomic_DNA"/>
</dbReference>
<dbReference type="InterPro" id="IPR043502">
    <property type="entry name" value="DNA/RNA_pol_sf"/>
</dbReference>
<comment type="similarity">
    <text evidence="1">Belongs to the beta type-B retroviral polymerase family. HERV class-II K(HML-2) pol subfamily.</text>
</comment>
<dbReference type="PROSITE" id="PS50878">
    <property type="entry name" value="RT_POL"/>
    <property type="match status" value="1"/>
</dbReference>
<comment type="caution">
    <text evidence="3">The sequence shown here is derived from an EMBL/GenBank/DDBJ whole genome shotgun (WGS) entry which is preliminary data.</text>
</comment>
<dbReference type="SUPFAM" id="SSF56672">
    <property type="entry name" value="DNA/RNA polymerases"/>
    <property type="match status" value="1"/>
</dbReference>
<dbReference type="PANTHER" id="PTHR33064">
    <property type="entry name" value="POL PROTEIN"/>
    <property type="match status" value="1"/>
</dbReference>
<reference evidence="3" key="1">
    <citation type="submission" date="2023-06" db="EMBL/GenBank/DDBJ databases">
        <title>Reference genome for the Northern bat (Eptesicus nilssonii), a most northern bat species.</title>
        <authorList>
            <person name="Laine V.N."/>
            <person name="Pulliainen A.T."/>
            <person name="Lilley T.M."/>
        </authorList>
    </citation>
    <scope>NUCLEOTIDE SEQUENCE</scope>
    <source>
        <strain evidence="3">BLF_Eptnil</strain>
        <tissue evidence="3">Kidney</tissue>
    </source>
</reference>
<evidence type="ECO:0000313" key="3">
    <source>
        <dbReference type="EMBL" id="KAK1339607.1"/>
    </source>
</evidence>
<keyword evidence="4" id="KW-1185">Reference proteome</keyword>
<feature type="domain" description="Reverse transcriptase" evidence="2">
    <location>
        <begin position="1"/>
        <end position="130"/>
    </location>
</feature>
<accession>A0AA40HYC5</accession>
<evidence type="ECO:0000259" key="2">
    <source>
        <dbReference type="PROSITE" id="PS50878"/>
    </source>
</evidence>
<dbReference type="InterPro" id="IPR043128">
    <property type="entry name" value="Rev_trsase/Diguanyl_cyclase"/>
</dbReference>
<evidence type="ECO:0000256" key="1">
    <source>
        <dbReference type="ARBA" id="ARBA00010879"/>
    </source>
</evidence>
<organism evidence="3 4">
    <name type="scientific">Cnephaeus nilssonii</name>
    <name type="common">Northern bat</name>
    <name type="synonym">Eptesicus nilssonii</name>
    <dbReference type="NCBI Taxonomy" id="3371016"/>
    <lineage>
        <taxon>Eukaryota</taxon>
        <taxon>Metazoa</taxon>
        <taxon>Chordata</taxon>
        <taxon>Craniata</taxon>
        <taxon>Vertebrata</taxon>
        <taxon>Euteleostomi</taxon>
        <taxon>Mammalia</taxon>
        <taxon>Eutheria</taxon>
        <taxon>Laurasiatheria</taxon>
        <taxon>Chiroptera</taxon>
        <taxon>Yangochiroptera</taxon>
        <taxon>Vespertilionidae</taxon>
        <taxon>Cnephaeus</taxon>
    </lineage>
</organism>
<dbReference type="InterPro" id="IPR000477">
    <property type="entry name" value="RT_dom"/>
</dbReference>